<feature type="transmembrane region" description="Helical" evidence="8">
    <location>
        <begin position="252"/>
        <end position="270"/>
    </location>
</feature>
<gene>
    <name evidence="9" type="ORF">SPHA_15097</name>
</gene>
<evidence type="ECO:0000313" key="9">
    <source>
        <dbReference type="EMBL" id="CAE1178270.1"/>
    </source>
</evidence>
<dbReference type="GO" id="GO:0005802">
    <property type="term" value="C:trans-Golgi network"/>
    <property type="evidence" value="ECO:0007669"/>
    <property type="project" value="TreeGrafter"/>
</dbReference>
<keyword evidence="3" id="KW-0677">Repeat</keyword>
<evidence type="ECO:0000256" key="5">
    <source>
        <dbReference type="ARBA" id="ARBA00023136"/>
    </source>
</evidence>
<comment type="subcellular location">
    <subcellularLocation>
        <location evidence="1">Membrane</location>
        <topology evidence="1">Multi-pass membrane protein</topology>
    </subcellularLocation>
</comment>
<keyword evidence="10" id="KW-1185">Reference proteome</keyword>
<feature type="transmembrane region" description="Helical" evidence="8">
    <location>
        <begin position="133"/>
        <end position="153"/>
    </location>
</feature>
<dbReference type="InterPro" id="IPR006603">
    <property type="entry name" value="PQ-loop_rpt"/>
</dbReference>
<dbReference type="GO" id="GO:0005829">
    <property type="term" value="C:cytosol"/>
    <property type="evidence" value="ECO:0007669"/>
    <property type="project" value="GOC"/>
</dbReference>
<dbReference type="Pfam" id="PF04193">
    <property type="entry name" value="PQ-loop"/>
    <property type="match status" value="2"/>
</dbReference>
<evidence type="ECO:0000256" key="7">
    <source>
        <dbReference type="ARBA" id="ARBA00043159"/>
    </source>
</evidence>
<keyword evidence="5 8" id="KW-0472">Membrane</keyword>
<proteinExistence type="predicted"/>
<dbReference type="PANTHER" id="PTHR14856">
    <property type="entry name" value="PQ-LOOP REPEAT-CONTAINING PROTEIN 1-LIKE PROTEIN"/>
    <property type="match status" value="1"/>
</dbReference>
<evidence type="ECO:0000313" key="10">
    <source>
        <dbReference type="Proteomes" id="UP000597762"/>
    </source>
</evidence>
<accession>A0A812BE56</accession>
<evidence type="ECO:0000256" key="6">
    <source>
        <dbReference type="ARBA" id="ARBA00040648"/>
    </source>
</evidence>
<keyword evidence="2 8" id="KW-0812">Transmembrane</keyword>
<dbReference type="PANTHER" id="PTHR14856:SF9">
    <property type="entry name" value="PQ-LOOP REPEAT-CONTAINING PROTEIN 1"/>
    <property type="match status" value="1"/>
</dbReference>
<dbReference type="Gene3D" id="1.20.1280.290">
    <property type="match status" value="2"/>
</dbReference>
<dbReference type="OrthoDB" id="292213at2759"/>
<dbReference type="AlphaFoldDB" id="A0A812BE56"/>
<dbReference type="EMBL" id="CAHIKZ030000522">
    <property type="protein sequence ID" value="CAE1178270.1"/>
    <property type="molecule type" value="Genomic_DNA"/>
</dbReference>
<dbReference type="FunFam" id="1.20.1280.290:FF:000008">
    <property type="entry name" value="PQ-loop repeat-containing protein 1"/>
    <property type="match status" value="1"/>
</dbReference>
<protein>
    <recommendedName>
        <fullName evidence="6">Solute carrier family 66 member 2</fullName>
    </recommendedName>
    <alternativeName>
        <fullName evidence="7">PQ-loop repeat-containing protein 1</fullName>
    </alternativeName>
</protein>
<evidence type="ECO:0000256" key="2">
    <source>
        <dbReference type="ARBA" id="ARBA00022692"/>
    </source>
</evidence>
<feature type="transmembrane region" description="Helical" evidence="8">
    <location>
        <begin position="219"/>
        <end position="240"/>
    </location>
</feature>
<feature type="transmembrane region" description="Helical" evidence="8">
    <location>
        <begin position="51"/>
        <end position="74"/>
    </location>
</feature>
<dbReference type="Proteomes" id="UP000597762">
    <property type="component" value="Unassembled WGS sequence"/>
</dbReference>
<evidence type="ECO:0000256" key="4">
    <source>
        <dbReference type="ARBA" id="ARBA00022989"/>
    </source>
</evidence>
<evidence type="ECO:0000256" key="3">
    <source>
        <dbReference type="ARBA" id="ARBA00022737"/>
    </source>
</evidence>
<sequence>MMFGGVVPFIPQYADIKRSSNVEGFSTFVCLTLLVANILRIMFWFGKFYEFPLLFQSIIMIFTMIVMMHLCVTVKNKTEIIASKSRTFTDGKKCLKTEDCYSSHATSCCHATTVPGRTFLDFDTRYFWKWTDFASYLQFLLFFVAFLTLMNFMFLESTFYVETVGFLAVFAEACLGIPQFYKNFQNKSTIGMSKKMVGFWTMGDIFKTVYFILRAAPAQFWICGVLQISVDLSIFAQTYANGLAKNFQKPSFFLFSLSFLFLSFFFLFLFCLFLSFFIPFFLFSFFSLSLFFSFYPEHNVGGKNSF</sequence>
<dbReference type="FunFam" id="1.20.1280.290:FF:000005">
    <property type="entry name" value="PQ-loop repeat-containing protein 1"/>
    <property type="match status" value="1"/>
</dbReference>
<comment type="caution">
    <text evidence="9">The sequence shown here is derived from an EMBL/GenBank/DDBJ whole genome shotgun (WGS) entry which is preliminary data.</text>
</comment>
<feature type="transmembrane region" description="Helical" evidence="8">
    <location>
        <begin position="159"/>
        <end position="177"/>
    </location>
</feature>
<dbReference type="GO" id="GO:0042147">
    <property type="term" value="P:retrograde transport, endosome to Golgi"/>
    <property type="evidence" value="ECO:0007669"/>
    <property type="project" value="TreeGrafter"/>
</dbReference>
<reference evidence="9" key="1">
    <citation type="submission" date="2021-01" db="EMBL/GenBank/DDBJ databases">
        <authorList>
            <person name="Li R."/>
            <person name="Bekaert M."/>
        </authorList>
    </citation>
    <scope>NUCLEOTIDE SEQUENCE</scope>
    <source>
        <strain evidence="9">Farmed</strain>
    </source>
</reference>
<dbReference type="GO" id="GO:0005768">
    <property type="term" value="C:endosome"/>
    <property type="evidence" value="ECO:0007669"/>
    <property type="project" value="TreeGrafter"/>
</dbReference>
<evidence type="ECO:0000256" key="1">
    <source>
        <dbReference type="ARBA" id="ARBA00004141"/>
    </source>
</evidence>
<keyword evidence="4 8" id="KW-1133">Transmembrane helix</keyword>
<feature type="transmembrane region" description="Helical" evidence="8">
    <location>
        <begin position="25"/>
        <end position="45"/>
    </location>
</feature>
<organism evidence="9 10">
    <name type="scientific">Acanthosepion pharaonis</name>
    <name type="common">Pharaoh cuttlefish</name>
    <name type="synonym">Sepia pharaonis</name>
    <dbReference type="NCBI Taxonomy" id="158019"/>
    <lineage>
        <taxon>Eukaryota</taxon>
        <taxon>Metazoa</taxon>
        <taxon>Spiralia</taxon>
        <taxon>Lophotrochozoa</taxon>
        <taxon>Mollusca</taxon>
        <taxon>Cephalopoda</taxon>
        <taxon>Coleoidea</taxon>
        <taxon>Decapodiformes</taxon>
        <taxon>Sepiida</taxon>
        <taxon>Sepiina</taxon>
        <taxon>Sepiidae</taxon>
        <taxon>Acanthosepion</taxon>
    </lineage>
</organism>
<dbReference type="GO" id="GO:0016020">
    <property type="term" value="C:membrane"/>
    <property type="evidence" value="ECO:0007669"/>
    <property type="project" value="UniProtKB-SubCell"/>
</dbReference>
<evidence type="ECO:0000256" key="8">
    <source>
        <dbReference type="SAM" id="Phobius"/>
    </source>
</evidence>
<dbReference type="InterPro" id="IPR052241">
    <property type="entry name" value="SLC66/Scramblase_ANY1"/>
</dbReference>
<dbReference type="GO" id="GO:0045332">
    <property type="term" value="P:phospholipid translocation"/>
    <property type="evidence" value="ECO:0007669"/>
    <property type="project" value="TreeGrafter"/>
</dbReference>
<feature type="transmembrane region" description="Helical" evidence="8">
    <location>
        <begin position="276"/>
        <end position="295"/>
    </location>
</feature>
<dbReference type="SMART" id="SM00679">
    <property type="entry name" value="CTNS"/>
    <property type="match status" value="2"/>
</dbReference>
<name>A0A812BE56_ACAPH</name>